<comment type="similarity">
    <text evidence="1">Belongs to the eukaryotic ribosomal protein eL33 family.</text>
</comment>
<evidence type="ECO:0000256" key="1">
    <source>
        <dbReference type="ARBA" id="ARBA00009269"/>
    </source>
</evidence>
<proteinExistence type="evidence at transcript level"/>
<dbReference type="InterPro" id="IPR038661">
    <property type="entry name" value="Ribosomal_eL33_sf"/>
</dbReference>
<dbReference type="Pfam" id="PF01247">
    <property type="entry name" value="Ribosomal_L35Ae"/>
    <property type="match status" value="1"/>
</dbReference>
<sequence>MPGKPEVKKEGVKKPKVSGPVGKARLTGKLYSKGVIVSYRRNRETQKPNQVIVKIEGVREKTGARFYEGKKVAYVYKASKLVNGTKNRVIWGKVIGTHGSAGGVRCKFRPNLPGQALSRPCRVMFYPANGAGEPRA</sequence>
<dbReference type="AlphaFoldDB" id="A7WQL6"/>
<name>A7WQL6_OXYMA</name>
<feature type="compositionally biased region" description="Basic and acidic residues" evidence="4">
    <location>
        <begin position="1"/>
        <end position="13"/>
    </location>
</feature>
<dbReference type="GO" id="GO:0006412">
    <property type="term" value="P:translation"/>
    <property type="evidence" value="ECO:0007669"/>
    <property type="project" value="InterPro"/>
</dbReference>
<keyword evidence="2 5" id="KW-0689">Ribosomal protein</keyword>
<evidence type="ECO:0000256" key="4">
    <source>
        <dbReference type="SAM" id="MobiDB-lite"/>
    </source>
</evidence>
<reference evidence="5" key="1">
    <citation type="journal article" date="2007" name="Proc. Natl. Acad. Sci. U.S.A.">
        <title>Spliced leader RNA trans-splicing in dinoflagellates.</title>
        <authorList>
            <person name="Zhang H."/>
            <person name="Hou Y."/>
            <person name="Miranda L."/>
            <person name="Campbell D.A."/>
            <person name="Sturm N.R."/>
            <person name="Gaasterland T."/>
            <person name="Lin S."/>
        </authorList>
    </citation>
    <scope>NUCLEOTIDE SEQUENCE</scope>
    <source>
        <strain evidence="5">Om-5p-34</strain>
    </source>
</reference>
<organism evidence="5">
    <name type="scientific">Oxyrrhis marina</name>
    <name type="common">Dinoflagellate</name>
    <dbReference type="NCBI Taxonomy" id="2969"/>
    <lineage>
        <taxon>Eukaryota</taxon>
        <taxon>Sar</taxon>
        <taxon>Alveolata</taxon>
        <taxon>Dinophyceae</taxon>
        <taxon>Oxyrrhinales</taxon>
        <taxon>Oxyrrhinaceae</taxon>
        <taxon>Oxyrrhis</taxon>
    </lineage>
</organism>
<dbReference type="InterPro" id="IPR009000">
    <property type="entry name" value="Transl_B-barrel_sf"/>
</dbReference>
<dbReference type="PANTHER" id="PTHR10902">
    <property type="entry name" value="60S RIBOSOMAL PROTEIN L35A"/>
    <property type="match status" value="1"/>
</dbReference>
<feature type="region of interest" description="Disordered" evidence="4">
    <location>
        <begin position="1"/>
        <end position="23"/>
    </location>
</feature>
<dbReference type="HAMAP" id="MF_00573">
    <property type="entry name" value="Ribosomal_eL33"/>
    <property type="match status" value="1"/>
</dbReference>
<dbReference type="GO" id="GO:0003735">
    <property type="term" value="F:structural constituent of ribosome"/>
    <property type="evidence" value="ECO:0007669"/>
    <property type="project" value="InterPro"/>
</dbReference>
<evidence type="ECO:0000256" key="2">
    <source>
        <dbReference type="ARBA" id="ARBA00022980"/>
    </source>
</evidence>
<keyword evidence="3" id="KW-0687">Ribonucleoprotein</keyword>
<evidence type="ECO:0000256" key="3">
    <source>
        <dbReference type="ARBA" id="ARBA00023274"/>
    </source>
</evidence>
<dbReference type="InterPro" id="IPR001780">
    <property type="entry name" value="Ribosomal_eL33"/>
</dbReference>
<dbReference type="GO" id="GO:1990904">
    <property type="term" value="C:ribonucleoprotein complex"/>
    <property type="evidence" value="ECO:0007669"/>
    <property type="project" value="UniProtKB-KW"/>
</dbReference>
<evidence type="ECO:0000313" key="5">
    <source>
        <dbReference type="EMBL" id="ABV22473.1"/>
    </source>
</evidence>
<protein>
    <submittedName>
        <fullName evidence="5">Ribosomal protein L35</fullName>
    </submittedName>
</protein>
<dbReference type="EMBL" id="EF134359">
    <property type="protein sequence ID" value="ABV22473.1"/>
    <property type="molecule type" value="mRNA"/>
</dbReference>
<dbReference type="SUPFAM" id="SSF50447">
    <property type="entry name" value="Translation proteins"/>
    <property type="match status" value="1"/>
</dbReference>
<accession>A7WQL6</accession>
<dbReference type="Gene3D" id="2.40.10.190">
    <property type="entry name" value="translation elongation factor selb, chain A, domain 4"/>
    <property type="match status" value="1"/>
</dbReference>
<dbReference type="GO" id="GO:0005840">
    <property type="term" value="C:ribosome"/>
    <property type="evidence" value="ECO:0007669"/>
    <property type="project" value="UniProtKB-KW"/>
</dbReference>